<accession>A0AAV7SJL6</accession>
<dbReference type="Proteomes" id="UP001066276">
    <property type="component" value="Chromosome 4_2"/>
</dbReference>
<organism evidence="1 2">
    <name type="scientific">Pleurodeles waltl</name>
    <name type="common">Iberian ribbed newt</name>
    <dbReference type="NCBI Taxonomy" id="8319"/>
    <lineage>
        <taxon>Eukaryota</taxon>
        <taxon>Metazoa</taxon>
        <taxon>Chordata</taxon>
        <taxon>Craniata</taxon>
        <taxon>Vertebrata</taxon>
        <taxon>Euteleostomi</taxon>
        <taxon>Amphibia</taxon>
        <taxon>Batrachia</taxon>
        <taxon>Caudata</taxon>
        <taxon>Salamandroidea</taxon>
        <taxon>Salamandridae</taxon>
        <taxon>Pleurodelinae</taxon>
        <taxon>Pleurodeles</taxon>
    </lineage>
</organism>
<dbReference type="EMBL" id="JANPWB010000008">
    <property type="protein sequence ID" value="KAJ1164244.1"/>
    <property type="molecule type" value="Genomic_DNA"/>
</dbReference>
<evidence type="ECO:0000313" key="1">
    <source>
        <dbReference type="EMBL" id="KAJ1164244.1"/>
    </source>
</evidence>
<reference evidence="1" key="1">
    <citation type="journal article" date="2022" name="bioRxiv">
        <title>Sequencing and chromosome-scale assembly of the giantPleurodeles waltlgenome.</title>
        <authorList>
            <person name="Brown T."/>
            <person name="Elewa A."/>
            <person name="Iarovenko S."/>
            <person name="Subramanian E."/>
            <person name="Araus A.J."/>
            <person name="Petzold A."/>
            <person name="Susuki M."/>
            <person name="Suzuki K.-i.T."/>
            <person name="Hayashi T."/>
            <person name="Toyoda A."/>
            <person name="Oliveira C."/>
            <person name="Osipova E."/>
            <person name="Leigh N.D."/>
            <person name="Simon A."/>
            <person name="Yun M.H."/>
        </authorList>
    </citation>
    <scope>NUCLEOTIDE SEQUENCE</scope>
    <source>
        <strain evidence="1">20211129_DDA</strain>
        <tissue evidence="1">Liver</tissue>
    </source>
</reference>
<sequence>MHYPMKRMAVLLQRAATATGENAARGEEEKWTEELWMPMPPVNMPVPATTQESCGRRCEWEGAGCMQIIPRASTGEWGNKDTPGA</sequence>
<dbReference type="AlphaFoldDB" id="A0AAV7SJL6"/>
<gene>
    <name evidence="1" type="ORF">NDU88_004689</name>
</gene>
<comment type="caution">
    <text evidence="1">The sequence shown here is derived from an EMBL/GenBank/DDBJ whole genome shotgun (WGS) entry which is preliminary data.</text>
</comment>
<evidence type="ECO:0000313" key="2">
    <source>
        <dbReference type="Proteomes" id="UP001066276"/>
    </source>
</evidence>
<proteinExistence type="predicted"/>
<protein>
    <submittedName>
        <fullName evidence="1">Uncharacterized protein</fullName>
    </submittedName>
</protein>
<keyword evidence="2" id="KW-1185">Reference proteome</keyword>
<name>A0AAV7SJL6_PLEWA</name>